<gene>
    <name evidence="1" type="ORF">GCM10009789_52540</name>
</gene>
<evidence type="ECO:0000313" key="2">
    <source>
        <dbReference type="Proteomes" id="UP001500393"/>
    </source>
</evidence>
<evidence type="ECO:0000313" key="1">
    <source>
        <dbReference type="EMBL" id="GAA1591956.1"/>
    </source>
</evidence>
<organism evidence="1 2">
    <name type="scientific">Kribbella sancticallisti</name>
    <dbReference type="NCBI Taxonomy" id="460087"/>
    <lineage>
        <taxon>Bacteria</taxon>
        <taxon>Bacillati</taxon>
        <taxon>Actinomycetota</taxon>
        <taxon>Actinomycetes</taxon>
        <taxon>Propionibacteriales</taxon>
        <taxon>Kribbellaceae</taxon>
        <taxon>Kribbella</taxon>
    </lineage>
</organism>
<dbReference type="EMBL" id="BAAAOS010000038">
    <property type="protein sequence ID" value="GAA1591956.1"/>
    <property type="molecule type" value="Genomic_DNA"/>
</dbReference>
<keyword evidence="2" id="KW-1185">Reference proteome</keyword>
<comment type="caution">
    <text evidence="1">The sequence shown here is derived from an EMBL/GenBank/DDBJ whole genome shotgun (WGS) entry which is preliminary data.</text>
</comment>
<dbReference type="Proteomes" id="UP001500393">
    <property type="component" value="Unassembled WGS sequence"/>
</dbReference>
<sequence>MKYEIVVTPGDSVELVLADDLPLLKAALKDCIGTHPCRSEAPPTYWIDRAIRYLELRLEDSGKEPLASGNATYLQVRDGIVEARYEFAPDDDRFDAVPAEELLGLLRDWRRRVANRPHRVIRPRSRQIPLL</sequence>
<dbReference type="RefSeq" id="WP_344218406.1">
    <property type="nucleotide sequence ID" value="NZ_BAAAOS010000038.1"/>
</dbReference>
<protein>
    <submittedName>
        <fullName evidence="1">Uncharacterized protein</fullName>
    </submittedName>
</protein>
<name>A0ABP4Q1A7_9ACTN</name>
<accession>A0ABP4Q1A7</accession>
<reference evidence="2" key="1">
    <citation type="journal article" date="2019" name="Int. J. Syst. Evol. Microbiol.">
        <title>The Global Catalogue of Microorganisms (GCM) 10K type strain sequencing project: providing services to taxonomists for standard genome sequencing and annotation.</title>
        <authorList>
            <consortium name="The Broad Institute Genomics Platform"/>
            <consortium name="The Broad Institute Genome Sequencing Center for Infectious Disease"/>
            <person name="Wu L."/>
            <person name="Ma J."/>
        </authorList>
    </citation>
    <scope>NUCLEOTIDE SEQUENCE [LARGE SCALE GENOMIC DNA]</scope>
    <source>
        <strain evidence="2">JCM 14969</strain>
    </source>
</reference>
<proteinExistence type="predicted"/>